<evidence type="ECO:0000259" key="4">
    <source>
        <dbReference type="Pfam" id="PF00326"/>
    </source>
</evidence>
<evidence type="ECO:0000313" key="6">
    <source>
        <dbReference type="EMBL" id="GAA4921500.1"/>
    </source>
</evidence>
<dbReference type="PANTHER" id="PTHR42881">
    <property type="entry name" value="PROLYL ENDOPEPTIDASE"/>
    <property type="match status" value="1"/>
</dbReference>
<dbReference type="PRINTS" id="PR00862">
    <property type="entry name" value="PROLIGOPTASE"/>
</dbReference>
<dbReference type="InterPro" id="IPR001375">
    <property type="entry name" value="Peptidase_S9_cat"/>
</dbReference>
<dbReference type="Pfam" id="PF02897">
    <property type="entry name" value="Peptidase_S9_N"/>
    <property type="match status" value="1"/>
</dbReference>
<dbReference type="InterPro" id="IPR029058">
    <property type="entry name" value="AB_hydrolase_fold"/>
</dbReference>
<keyword evidence="3" id="KW-0720">Serine protease</keyword>
<dbReference type="SUPFAM" id="SSF53474">
    <property type="entry name" value="alpha/beta-Hydrolases"/>
    <property type="match status" value="1"/>
</dbReference>
<evidence type="ECO:0000256" key="2">
    <source>
        <dbReference type="ARBA" id="ARBA00022801"/>
    </source>
</evidence>
<dbReference type="InterPro" id="IPR002470">
    <property type="entry name" value="Peptidase_S9A"/>
</dbReference>
<evidence type="ECO:0000313" key="7">
    <source>
        <dbReference type="Proteomes" id="UP001500368"/>
    </source>
</evidence>
<reference evidence="7" key="1">
    <citation type="journal article" date="2019" name="Int. J. Syst. Evol. Microbiol.">
        <title>The Global Catalogue of Microorganisms (GCM) 10K type strain sequencing project: providing services to taxonomists for standard genome sequencing and annotation.</title>
        <authorList>
            <consortium name="The Broad Institute Genomics Platform"/>
            <consortium name="The Broad Institute Genome Sequencing Center for Infectious Disease"/>
            <person name="Wu L."/>
            <person name="Ma J."/>
        </authorList>
    </citation>
    <scope>NUCLEOTIDE SEQUENCE [LARGE SCALE GENOMIC DNA]</scope>
    <source>
        <strain evidence="7">JCM 19129</strain>
    </source>
</reference>
<name>A0ABP9G162_9MICC</name>
<sequence>MADLKDSRLIDPQNDPFLWLEDVEGEQALDWVSEHNAKAEAALQDEAFVPLKDELRQIMDAADRIPGVVKRGPHLYNFWTDAEHPQGLWRRTTLESYRGENPEWEIILDLEALSVQEGTTWVWHGATVLRPAPGAADSPWRRALISLSRGGSDADVTREFDLLTKQFIPQEEGGFYKPEGKGSLSWIDEDTVYAAVNIAGSDELGSPVTTSGYPRIARRWKRGTPLTQAEPIISVAEDDMVAGAGYDSTEGYERHLASRVIGFYDSETYVLSYDAEDEPILTRIDVATDVRLGFHRDLIFFAPRTDTLIAGTMLPGGSLYVADAETFLNGPRDDEDVVEITPLFVPTESTSLQGITATRNVFVLTVMEDVVEHVEAHWRNSGHWQSKRVFDSITGSVSVSAVDPRESDDVWITAEDFLIPTTKYLGSLAPLLEGEEETAQRLKQAPERFEASGLATAQRFATSADGTKIPYFLIGPAETVQAAVETQQNVPGETSIVGPEPQPTVLYGYGGFEISQTPGYLSLVGKAWLEKGGVFALANIRGGGEYGPRWHQAALKENRHRAYEDFAAVAEDLVETGVTTVEKLACRGGSNGGLLTGNMLTQYPHLFGAVVIQVPLLDMRRYSHLLAGASWRAEYGDPETSDWDYIQTFSPYHLLEKGRDYPPVLLTTSTRDDRVHPGHARKMTAALQDLGVDVTYWENTEGGHGGAANPEQRAVMNALIYRYLWQRLND</sequence>
<feature type="domain" description="Peptidase S9 prolyl oligopeptidase catalytic" evidence="4">
    <location>
        <begin position="528"/>
        <end position="729"/>
    </location>
</feature>
<gene>
    <name evidence="6" type="ORF">GCM10025790_17550</name>
</gene>
<comment type="caution">
    <text evidence="6">The sequence shown here is derived from an EMBL/GenBank/DDBJ whole genome shotgun (WGS) entry which is preliminary data.</text>
</comment>
<evidence type="ECO:0000256" key="3">
    <source>
        <dbReference type="ARBA" id="ARBA00022825"/>
    </source>
</evidence>
<proteinExistence type="predicted"/>
<dbReference type="InterPro" id="IPR023302">
    <property type="entry name" value="Pept_S9A_N"/>
</dbReference>
<dbReference type="EMBL" id="BAABLW010000007">
    <property type="protein sequence ID" value="GAA4921500.1"/>
    <property type="molecule type" value="Genomic_DNA"/>
</dbReference>
<evidence type="ECO:0000256" key="1">
    <source>
        <dbReference type="ARBA" id="ARBA00022670"/>
    </source>
</evidence>
<dbReference type="Gene3D" id="2.130.10.120">
    <property type="entry name" value="Prolyl oligopeptidase, N-terminal domain"/>
    <property type="match status" value="1"/>
</dbReference>
<dbReference type="Gene3D" id="3.40.50.1820">
    <property type="entry name" value="alpha/beta hydrolase"/>
    <property type="match status" value="1"/>
</dbReference>
<dbReference type="Proteomes" id="UP001500368">
    <property type="component" value="Unassembled WGS sequence"/>
</dbReference>
<evidence type="ECO:0000259" key="5">
    <source>
        <dbReference type="Pfam" id="PF02897"/>
    </source>
</evidence>
<accession>A0ABP9G162</accession>
<dbReference type="Pfam" id="PF00326">
    <property type="entry name" value="Peptidase_S9"/>
    <property type="match status" value="1"/>
</dbReference>
<keyword evidence="7" id="KW-1185">Reference proteome</keyword>
<protein>
    <submittedName>
        <fullName evidence="6">Prolyl oligopeptidase family serine peptidase</fullName>
    </submittedName>
</protein>
<dbReference type="PANTHER" id="PTHR42881:SF13">
    <property type="entry name" value="PROLYL ENDOPEPTIDASE"/>
    <property type="match status" value="1"/>
</dbReference>
<organism evidence="6 7">
    <name type="scientific">Nesterenkonia rhizosphaerae</name>
    <dbReference type="NCBI Taxonomy" id="1348272"/>
    <lineage>
        <taxon>Bacteria</taxon>
        <taxon>Bacillati</taxon>
        <taxon>Actinomycetota</taxon>
        <taxon>Actinomycetes</taxon>
        <taxon>Micrococcales</taxon>
        <taxon>Micrococcaceae</taxon>
        <taxon>Nesterenkonia</taxon>
    </lineage>
</organism>
<keyword evidence="2" id="KW-0378">Hydrolase</keyword>
<dbReference type="InterPro" id="IPR051167">
    <property type="entry name" value="Prolyl_oligopep/macrocyclase"/>
</dbReference>
<feature type="domain" description="Peptidase S9A N-terminal" evidence="5">
    <location>
        <begin position="14"/>
        <end position="424"/>
    </location>
</feature>
<dbReference type="RefSeq" id="WP_345477668.1">
    <property type="nucleotide sequence ID" value="NZ_BAABLW010000007.1"/>
</dbReference>
<keyword evidence="1" id="KW-0645">Protease</keyword>
<dbReference type="SUPFAM" id="SSF50993">
    <property type="entry name" value="Peptidase/esterase 'gauge' domain"/>
    <property type="match status" value="1"/>
</dbReference>